<gene>
    <name evidence="17" type="ORF">Q0590_33620</name>
</gene>
<dbReference type="SMART" id="SM00387">
    <property type="entry name" value="HATPase_c"/>
    <property type="match status" value="1"/>
</dbReference>
<evidence type="ECO:0000256" key="12">
    <source>
        <dbReference type="PROSITE-ProRule" id="PRU00110"/>
    </source>
</evidence>
<evidence type="ECO:0000256" key="6">
    <source>
        <dbReference type="ARBA" id="ARBA00022679"/>
    </source>
</evidence>
<feature type="compositionally biased region" description="Polar residues" evidence="13">
    <location>
        <begin position="134"/>
        <end position="148"/>
    </location>
</feature>
<dbReference type="SUPFAM" id="SSF55874">
    <property type="entry name" value="ATPase domain of HSP90 chaperone/DNA topoisomerase II/histidine kinase"/>
    <property type="match status" value="1"/>
</dbReference>
<dbReference type="Gene3D" id="3.30.565.10">
    <property type="entry name" value="Histidine kinase-like ATPase, C-terminal domain"/>
    <property type="match status" value="1"/>
</dbReference>
<keyword evidence="7" id="KW-0547">Nucleotide-binding</keyword>
<dbReference type="CDD" id="cd16916">
    <property type="entry name" value="HATPase_CheA-like"/>
    <property type="match status" value="1"/>
</dbReference>
<feature type="domain" description="Histidine kinase" evidence="14">
    <location>
        <begin position="224"/>
        <end position="473"/>
    </location>
</feature>
<dbReference type="InterPro" id="IPR036890">
    <property type="entry name" value="HATPase_C_sf"/>
</dbReference>
<dbReference type="SMART" id="SM00073">
    <property type="entry name" value="HPT"/>
    <property type="match status" value="1"/>
</dbReference>
<evidence type="ECO:0000256" key="4">
    <source>
        <dbReference type="ARBA" id="ARBA00022500"/>
    </source>
</evidence>
<dbReference type="InterPro" id="IPR003594">
    <property type="entry name" value="HATPase_dom"/>
</dbReference>
<dbReference type="InterPro" id="IPR002545">
    <property type="entry name" value="CheW-lke_dom"/>
</dbReference>
<dbReference type="GO" id="GO:0004673">
    <property type="term" value="F:protein histidine kinase activity"/>
    <property type="evidence" value="ECO:0007669"/>
    <property type="project" value="UniProtKB-EC"/>
</dbReference>
<dbReference type="InterPro" id="IPR037006">
    <property type="entry name" value="CheA-like_homodim_sf"/>
</dbReference>
<evidence type="ECO:0000259" key="16">
    <source>
        <dbReference type="PROSITE" id="PS50894"/>
    </source>
</evidence>
<dbReference type="InterPro" id="IPR036061">
    <property type="entry name" value="CheW-like_dom_sf"/>
</dbReference>
<keyword evidence="4" id="KW-0145">Chemotaxis</keyword>
<evidence type="ECO:0000256" key="13">
    <source>
        <dbReference type="SAM" id="MobiDB-lite"/>
    </source>
</evidence>
<feature type="region of interest" description="Disordered" evidence="13">
    <location>
        <begin position="132"/>
        <end position="169"/>
    </location>
</feature>
<name>A0ABT8RGN8_9BACT</name>
<dbReference type="Pfam" id="PF01627">
    <property type="entry name" value="Hpt"/>
    <property type="match status" value="1"/>
</dbReference>
<dbReference type="InterPro" id="IPR036097">
    <property type="entry name" value="HisK_dim/P_sf"/>
</dbReference>
<dbReference type="PANTHER" id="PTHR43395">
    <property type="entry name" value="SENSOR HISTIDINE KINASE CHEA"/>
    <property type="match status" value="1"/>
</dbReference>
<feature type="domain" description="CheW-like" evidence="15">
    <location>
        <begin position="475"/>
        <end position="624"/>
    </location>
</feature>
<feature type="region of interest" description="Disordered" evidence="13">
    <location>
        <begin position="196"/>
        <end position="216"/>
    </location>
</feature>
<evidence type="ECO:0000313" key="17">
    <source>
        <dbReference type="EMBL" id="MDO1451262.1"/>
    </source>
</evidence>
<dbReference type="EMBL" id="JAUKPO010000050">
    <property type="protein sequence ID" value="MDO1451262.1"/>
    <property type="molecule type" value="Genomic_DNA"/>
</dbReference>
<dbReference type="SMART" id="SM00260">
    <property type="entry name" value="CheW"/>
    <property type="match status" value="1"/>
</dbReference>
<keyword evidence="9" id="KW-0067">ATP-binding</keyword>
<feature type="domain" description="HPt" evidence="16">
    <location>
        <begin position="1"/>
        <end position="105"/>
    </location>
</feature>
<dbReference type="Pfam" id="PF01584">
    <property type="entry name" value="CheW"/>
    <property type="match status" value="1"/>
</dbReference>
<dbReference type="EC" id="2.7.13.3" evidence="2"/>
<keyword evidence="10" id="KW-0902">Two-component regulatory system</keyword>
<comment type="catalytic activity">
    <reaction evidence="1">
        <text>ATP + protein L-histidine = ADP + protein N-phospho-L-histidine.</text>
        <dbReference type="EC" id="2.7.13.3"/>
    </reaction>
</comment>
<dbReference type="InterPro" id="IPR005467">
    <property type="entry name" value="His_kinase_dom"/>
</dbReference>
<dbReference type="SMART" id="SM01231">
    <property type="entry name" value="H-kinase_dim"/>
    <property type="match status" value="1"/>
</dbReference>
<dbReference type="Gene3D" id="1.10.287.560">
    <property type="entry name" value="Histidine kinase CheA-like, homodimeric domain"/>
    <property type="match status" value="1"/>
</dbReference>
<proteinExistence type="predicted"/>
<dbReference type="PROSITE" id="PS50851">
    <property type="entry name" value="CHEW"/>
    <property type="match status" value="1"/>
</dbReference>
<dbReference type="SUPFAM" id="SSF50341">
    <property type="entry name" value="CheW-like"/>
    <property type="match status" value="1"/>
</dbReference>
<dbReference type="InterPro" id="IPR008207">
    <property type="entry name" value="Sig_transdc_His_kin_Hpt_dom"/>
</dbReference>
<dbReference type="SUPFAM" id="SSF47384">
    <property type="entry name" value="Homodimeric domain of signal transducing histidine kinase"/>
    <property type="match status" value="1"/>
</dbReference>
<organism evidence="17 18">
    <name type="scientific">Rhodocytophaga aerolata</name>
    <dbReference type="NCBI Taxonomy" id="455078"/>
    <lineage>
        <taxon>Bacteria</taxon>
        <taxon>Pseudomonadati</taxon>
        <taxon>Bacteroidota</taxon>
        <taxon>Cytophagia</taxon>
        <taxon>Cytophagales</taxon>
        <taxon>Rhodocytophagaceae</taxon>
        <taxon>Rhodocytophaga</taxon>
    </lineage>
</organism>
<dbReference type="InterPro" id="IPR004358">
    <property type="entry name" value="Sig_transdc_His_kin-like_C"/>
</dbReference>
<evidence type="ECO:0000256" key="5">
    <source>
        <dbReference type="ARBA" id="ARBA00022553"/>
    </source>
</evidence>
<keyword evidence="8" id="KW-0418">Kinase</keyword>
<dbReference type="InterPro" id="IPR004105">
    <property type="entry name" value="CheA-like_dim"/>
</dbReference>
<protein>
    <recommendedName>
        <fullName evidence="3">Chemotaxis protein CheA</fullName>
        <ecNumber evidence="2">2.7.13.3</ecNumber>
    </recommendedName>
</protein>
<dbReference type="Pfam" id="PF02895">
    <property type="entry name" value="H-kinase_dim"/>
    <property type="match status" value="1"/>
</dbReference>
<evidence type="ECO:0000256" key="1">
    <source>
        <dbReference type="ARBA" id="ARBA00000085"/>
    </source>
</evidence>
<reference evidence="17" key="1">
    <citation type="submission" date="2023-07" db="EMBL/GenBank/DDBJ databases">
        <title>The genome sequence of Rhodocytophaga aerolata KACC 12507.</title>
        <authorList>
            <person name="Zhang X."/>
        </authorList>
    </citation>
    <scope>NUCLEOTIDE SEQUENCE</scope>
    <source>
        <strain evidence="17">KACC 12507</strain>
    </source>
</reference>
<dbReference type="PRINTS" id="PR00344">
    <property type="entry name" value="BCTRLSENSOR"/>
</dbReference>
<dbReference type="CDD" id="cd00088">
    <property type="entry name" value="HPT"/>
    <property type="match status" value="1"/>
</dbReference>
<dbReference type="Gene3D" id="1.20.120.160">
    <property type="entry name" value="HPT domain"/>
    <property type="match status" value="1"/>
</dbReference>
<dbReference type="Proteomes" id="UP001168528">
    <property type="component" value="Unassembled WGS sequence"/>
</dbReference>
<keyword evidence="5 12" id="KW-0597">Phosphoprotein</keyword>
<dbReference type="PANTHER" id="PTHR43395:SF10">
    <property type="entry name" value="CHEMOTAXIS PROTEIN CHEA"/>
    <property type="match status" value="1"/>
</dbReference>
<accession>A0ABT8RGN8</accession>
<evidence type="ECO:0000256" key="11">
    <source>
        <dbReference type="ARBA" id="ARBA00035100"/>
    </source>
</evidence>
<evidence type="ECO:0000259" key="15">
    <source>
        <dbReference type="PROSITE" id="PS50851"/>
    </source>
</evidence>
<evidence type="ECO:0000259" key="14">
    <source>
        <dbReference type="PROSITE" id="PS50109"/>
    </source>
</evidence>
<dbReference type="Pfam" id="PF02518">
    <property type="entry name" value="HATPase_c"/>
    <property type="match status" value="1"/>
</dbReference>
<evidence type="ECO:0000256" key="9">
    <source>
        <dbReference type="ARBA" id="ARBA00022840"/>
    </source>
</evidence>
<evidence type="ECO:0000256" key="10">
    <source>
        <dbReference type="ARBA" id="ARBA00023012"/>
    </source>
</evidence>
<comment type="caution">
    <text evidence="17">The sequence shown here is derived from an EMBL/GenBank/DDBJ whole genome shotgun (WGS) entry which is preliminary data.</text>
</comment>
<feature type="modified residue" description="Phosphohistidine" evidence="12">
    <location>
        <position position="48"/>
    </location>
</feature>
<evidence type="ECO:0000256" key="2">
    <source>
        <dbReference type="ARBA" id="ARBA00012438"/>
    </source>
</evidence>
<keyword evidence="18" id="KW-1185">Reference proteome</keyword>
<dbReference type="PROSITE" id="PS50894">
    <property type="entry name" value="HPT"/>
    <property type="match status" value="1"/>
</dbReference>
<feature type="compositionally biased region" description="Basic and acidic residues" evidence="13">
    <location>
        <begin position="207"/>
        <end position="216"/>
    </location>
</feature>
<dbReference type="RefSeq" id="WP_302042060.1">
    <property type="nucleotide sequence ID" value="NZ_JAUKPO010000050.1"/>
</dbReference>
<dbReference type="Gene3D" id="2.30.30.40">
    <property type="entry name" value="SH3 Domains"/>
    <property type="match status" value="1"/>
</dbReference>
<comment type="function">
    <text evidence="11">Involved in the transmission of sensory signals from the chemoreceptors to the flagellar motors. CheA is autophosphorylated; it can transfer its phosphate group to either CheB or CheY.</text>
</comment>
<dbReference type="SUPFAM" id="SSF47226">
    <property type="entry name" value="Histidine-containing phosphotransfer domain, HPT domain"/>
    <property type="match status" value="1"/>
</dbReference>
<evidence type="ECO:0000256" key="8">
    <source>
        <dbReference type="ARBA" id="ARBA00022777"/>
    </source>
</evidence>
<keyword evidence="6 17" id="KW-0808">Transferase</keyword>
<sequence length="641" mass="71239">MQSGDDEIKEIFLSEAFEQTEELNKLFTHLEKNHTNKQAIEAIFRITHTLKANAAGMGLEDIAAIAHVLEDIFNEIKTDNITLNQDLFNDLFKANDILCALINQVKTPGLPVKFRGIKTKLEVRVKKLKDEASENNLQDAAHTSQAQLNKDYKKPVLKRKSPSKAQLEKASRLTKTILTDAKTGIDMIHAIQALAPSETTDPNPEESIEKEAAKNKPADDTKIVISENIHIPVRKLDNLLNLVGELIIEKDRVIALNGEHGKGRLNEYTRLQRITSELQFSVMDIRLVQVNVLFNKFHRIVRDVAAIENKKVNLLLEGTENEIDRNILQIISDSLVHLVRNAISHGIEPKEQRIRQGKGEHGTLKLSAKSEKNEVIIEITDDGQGIDPKRIAKKAIEKGLLTKENASLMSDEDIIYLIFEPGFSSAEKITAISGRGVGMDVVKKAIDSIGGTVSIDSQTGAGTTITLRLPSSMAMKGALLFELESGAFAIPLSYTKAVIAISKKEIHQIGNNLMTTHLDKNISLIYLNDLFNLKQLSDSGKEKFMLRSFNKSSMDEKLHIIIISFNKKDIGFVVNKLLQQKEIVEKPLCKPLREVKFISGATILGNGNVCLVLDAPAIVNFLFKGSKPSTHQSQFAAETNY</sequence>
<evidence type="ECO:0000313" key="18">
    <source>
        <dbReference type="Proteomes" id="UP001168528"/>
    </source>
</evidence>
<dbReference type="InterPro" id="IPR051315">
    <property type="entry name" value="Bact_Chemotaxis_CheA"/>
</dbReference>
<evidence type="ECO:0000256" key="7">
    <source>
        <dbReference type="ARBA" id="ARBA00022741"/>
    </source>
</evidence>
<dbReference type="PROSITE" id="PS50109">
    <property type="entry name" value="HIS_KIN"/>
    <property type="match status" value="1"/>
</dbReference>
<dbReference type="InterPro" id="IPR036641">
    <property type="entry name" value="HPT_dom_sf"/>
</dbReference>
<evidence type="ECO:0000256" key="3">
    <source>
        <dbReference type="ARBA" id="ARBA00021495"/>
    </source>
</evidence>